<dbReference type="Pfam" id="PF13469">
    <property type="entry name" value="Sulfotransfer_3"/>
    <property type="match status" value="1"/>
</dbReference>
<dbReference type="Gene3D" id="3.40.50.300">
    <property type="entry name" value="P-loop containing nucleotide triphosphate hydrolases"/>
    <property type="match status" value="1"/>
</dbReference>
<name>A0A4R3J3Q4_9RHOB</name>
<dbReference type="SUPFAM" id="SSF52540">
    <property type="entry name" value="P-loop containing nucleoside triphosphate hydrolases"/>
    <property type="match status" value="1"/>
</dbReference>
<dbReference type="InterPro" id="IPR027417">
    <property type="entry name" value="P-loop_NTPase"/>
</dbReference>
<gene>
    <name evidence="2" type="ORF">EDD52_11826</name>
</gene>
<accession>A0A4R3J3Q4</accession>
<dbReference type="Proteomes" id="UP000295696">
    <property type="component" value="Unassembled WGS sequence"/>
</dbReference>
<keyword evidence="3" id="KW-1185">Reference proteome</keyword>
<organism evidence="2 3">
    <name type="scientific">Primorskyibacter sedentarius</name>
    <dbReference type="NCBI Taxonomy" id="745311"/>
    <lineage>
        <taxon>Bacteria</taxon>
        <taxon>Pseudomonadati</taxon>
        <taxon>Pseudomonadota</taxon>
        <taxon>Alphaproteobacteria</taxon>
        <taxon>Rhodobacterales</taxon>
        <taxon>Roseobacteraceae</taxon>
        <taxon>Primorskyibacter</taxon>
    </lineage>
</organism>
<dbReference type="EMBL" id="SLZU01000018">
    <property type="protein sequence ID" value="TCS59815.1"/>
    <property type="molecule type" value="Genomic_DNA"/>
</dbReference>
<dbReference type="PANTHER" id="PTHR10605:SF56">
    <property type="entry name" value="BIFUNCTIONAL HEPARAN SULFATE N-DEACETYLASE_N-SULFOTRANSFERASE"/>
    <property type="match status" value="1"/>
</dbReference>
<evidence type="ECO:0000313" key="2">
    <source>
        <dbReference type="EMBL" id="TCS59815.1"/>
    </source>
</evidence>
<sequence length="298" mass="34369">MAEITKLLAIIGSAKAGTTALAHHLGNHPQACLSKSKEPRYFSTMAEQKWTGPRGDVFRRWIPTDLETYTAKFEDLSEGQWAIDGSTDYIWREETPNLLERFSEHCDLRVLCILRDPVERAVSEYNHTLRLKFETLSFKDSVLAEEKRRAEGWQPLFYHKRRSTVSADVRRYADRFGDRFMVLDYAELRDADAATRRVYDFLGVPHMPVEDMERLNESYIPRNAFAKSVLTSDLIKGVGRALLPTAIRRSIRKGLVANARDVVTVKPEERAWFRDLLADEIEACIREPMIPTQNWTCT</sequence>
<dbReference type="InterPro" id="IPR037359">
    <property type="entry name" value="NST/OST"/>
</dbReference>
<evidence type="ECO:0000313" key="3">
    <source>
        <dbReference type="Proteomes" id="UP000295696"/>
    </source>
</evidence>
<dbReference type="GO" id="GO:0008146">
    <property type="term" value="F:sulfotransferase activity"/>
    <property type="evidence" value="ECO:0007669"/>
    <property type="project" value="InterPro"/>
</dbReference>
<comment type="caution">
    <text evidence="2">The sequence shown here is derived from an EMBL/GenBank/DDBJ whole genome shotgun (WGS) entry which is preliminary data.</text>
</comment>
<dbReference type="AlphaFoldDB" id="A0A4R3J3Q4"/>
<protein>
    <submittedName>
        <fullName evidence="2">Sulfotransferase family protein</fullName>
    </submittedName>
</protein>
<dbReference type="OrthoDB" id="981508at2"/>
<dbReference type="PANTHER" id="PTHR10605">
    <property type="entry name" value="HEPARAN SULFATE SULFOTRANSFERASE"/>
    <property type="match status" value="1"/>
</dbReference>
<dbReference type="RefSeq" id="WP_132247741.1">
    <property type="nucleotide sequence ID" value="NZ_SLZU01000018.1"/>
</dbReference>
<evidence type="ECO:0000256" key="1">
    <source>
        <dbReference type="ARBA" id="ARBA00022679"/>
    </source>
</evidence>
<reference evidence="2 3" key="1">
    <citation type="submission" date="2019-03" db="EMBL/GenBank/DDBJ databases">
        <title>Genomic Encyclopedia of Type Strains, Phase IV (KMG-IV): sequencing the most valuable type-strain genomes for metagenomic binning, comparative biology and taxonomic classification.</title>
        <authorList>
            <person name="Goeker M."/>
        </authorList>
    </citation>
    <scope>NUCLEOTIDE SEQUENCE [LARGE SCALE GENOMIC DNA]</scope>
    <source>
        <strain evidence="2 3">DSM 104836</strain>
    </source>
</reference>
<keyword evidence="1 2" id="KW-0808">Transferase</keyword>
<proteinExistence type="predicted"/>